<keyword evidence="5" id="KW-0411">Iron-sulfur</keyword>
<evidence type="ECO:0000256" key="5">
    <source>
        <dbReference type="ARBA" id="ARBA00023014"/>
    </source>
</evidence>
<dbReference type="InterPro" id="IPR036188">
    <property type="entry name" value="FAD/NAD-bd_sf"/>
</dbReference>
<dbReference type="Pfam" id="PF12831">
    <property type="entry name" value="FAD_oxidored"/>
    <property type="match status" value="1"/>
</dbReference>
<keyword evidence="2" id="KW-0479">Metal-binding</keyword>
<dbReference type="PANTHER" id="PTHR43498">
    <property type="entry name" value="FERREDOXIN:COB-COM HETERODISULFIDE REDUCTASE SUBUNIT A"/>
    <property type="match status" value="1"/>
</dbReference>
<evidence type="ECO:0008006" key="8">
    <source>
        <dbReference type="Google" id="ProtNLM"/>
    </source>
</evidence>
<gene>
    <name evidence="6" type="ORF">F4695_000795</name>
</gene>
<dbReference type="GO" id="GO:0051539">
    <property type="term" value="F:4 iron, 4 sulfur cluster binding"/>
    <property type="evidence" value="ECO:0007669"/>
    <property type="project" value="UniProtKB-KW"/>
</dbReference>
<dbReference type="PANTHER" id="PTHR43498:SF1">
    <property type="entry name" value="COB--COM HETERODISULFIDE REDUCTASE IRON-SULFUR SUBUNIT A"/>
    <property type="match status" value="1"/>
</dbReference>
<protein>
    <recommendedName>
        <fullName evidence="8">FAD-dependent oxidoreductase</fullName>
    </recommendedName>
</protein>
<name>A0A7X0JH41_9HYPH</name>
<organism evidence="6 7">
    <name type="scientific">Rhizobium soli</name>
    <dbReference type="NCBI Taxonomy" id="424798"/>
    <lineage>
        <taxon>Bacteria</taxon>
        <taxon>Pseudomonadati</taxon>
        <taxon>Pseudomonadota</taxon>
        <taxon>Alphaproteobacteria</taxon>
        <taxon>Hyphomicrobiales</taxon>
        <taxon>Rhizobiaceae</taxon>
        <taxon>Rhizobium/Agrobacterium group</taxon>
        <taxon>Rhizobium</taxon>
    </lineage>
</organism>
<dbReference type="Gene3D" id="3.50.50.60">
    <property type="entry name" value="FAD/NAD(P)-binding domain"/>
    <property type="match status" value="1"/>
</dbReference>
<dbReference type="SUPFAM" id="SSF51905">
    <property type="entry name" value="FAD/NAD(P)-binding domain"/>
    <property type="match status" value="1"/>
</dbReference>
<proteinExistence type="predicted"/>
<dbReference type="RefSeq" id="WP_184653924.1">
    <property type="nucleotide sequence ID" value="NZ_JACHBU010000002.1"/>
</dbReference>
<keyword evidence="4" id="KW-0408">Iron</keyword>
<keyword evidence="1" id="KW-0004">4Fe-4S</keyword>
<evidence type="ECO:0000256" key="2">
    <source>
        <dbReference type="ARBA" id="ARBA00022723"/>
    </source>
</evidence>
<evidence type="ECO:0000256" key="3">
    <source>
        <dbReference type="ARBA" id="ARBA00023002"/>
    </source>
</evidence>
<dbReference type="AlphaFoldDB" id="A0A7X0JH41"/>
<keyword evidence="3" id="KW-0560">Oxidoreductase</keyword>
<keyword evidence="7" id="KW-1185">Reference proteome</keyword>
<sequence length="543" mass="59066">MTAKCDTGTGTAMKAETKLTLSILVLLGSLMPRETLAVECATADIVVYGGTPAGIAAAIQAGRMKKSVILLEPTQHVGGMMSSGLNKTDASPRQGARIVYGGIAQEFFARSAKHYNQTGPESTYFESKWAEATFKALLASAKVNVVYGQRILSTVKTTFIKRITMTSGRNFCGSVFIDASYEGDLMFKARVSTVLGRESRTQYAEKDAGAQLLEKPELGDGTAITIDPYVVPGNPSSGLIPGVITEKQKPVGSADTNLMAYNYRICVTDNPAKQVPFSRPSDYDVMQYEGVARFTNELVTSGRGLSPRYFIGNGNTVLDKYDVNSNPWFSTDVFHLGAAYVNGTEAQREQIRKKIRSYTMGYFYFGRTDPRLPQAVRDETAKFGYCADEFVDNGNFPYQVYVRQARRLVGQFVLTENNILNKTKFADSIGLGYYSMDQHGMLRTVLNGVVVDDTRQSVSSGGPYEIPYRAMLPKATQVKNLLVPVALSTSHVAYTSVRVEPTYMVLGQAAGAAAALAVKGDVGKVDTKILRSKLTAANAVVSW</sequence>
<dbReference type="EMBL" id="JACHBU010000002">
    <property type="protein sequence ID" value="MBB6507463.1"/>
    <property type="molecule type" value="Genomic_DNA"/>
</dbReference>
<evidence type="ECO:0000313" key="6">
    <source>
        <dbReference type="EMBL" id="MBB6507463.1"/>
    </source>
</evidence>
<evidence type="ECO:0000256" key="4">
    <source>
        <dbReference type="ARBA" id="ARBA00023004"/>
    </source>
</evidence>
<dbReference type="InterPro" id="IPR039650">
    <property type="entry name" value="HdrA-like"/>
</dbReference>
<dbReference type="GO" id="GO:0016491">
    <property type="term" value="F:oxidoreductase activity"/>
    <property type="evidence" value="ECO:0007669"/>
    <property type="project" value="UniProtKB-KW"/>
</dbReference>
<accession>A0A7X0JH41</accession>
<evidence type="ECO:0000313" key="7">
    <source>
        <dbReference type="Proteomes" id="UP000585437"/>
    </source>
</evidence>
<dbReference type="Proteomes" id="UP000585437">
    <property type="component" value="Unassembled WGS sequence"/>
</dbReference>
<dbReference type="GO" id="GO:0046872">
    <property type="term" value="F:metal ion binding"/>
    <property type="evidence" value="ECO:0007669"/>
    <property type="project" value="UniProtKB-KW"/>
</dbReference>
<comment type="caution">
    <text evidence="6">The sequence shown here is derived from an EMBL/GenBank/DDBJ whole genome shotgun (WGS) entry which is preliminary data.</text>
</comment>
<evidence type="ECO:0000256" key="1">
    <source>
        <dbReference type="ARBA" id="ARBA00022485"/>
    </source>
</evidence>
<reference evidence="6 7" key="1">
    <citation type="submission" date="2020-08" db="EMBL/GenBank/DDBJ databases">
        <title>The Agave Microbiome: Exploring the role of microbial communities in plant adaptations to desert environments.</title>
        <authorList>
            <person name="Partida-Martinez L.P."/>
        </authorList>
    </citation>
    <scope>NUCLEOTIDE SEQUENCE [LARGE SCALE GENOMIC DNA]</scope>
    <source>
        <strain evidence="6 7">AS3.12</strain>
    </source>
</reference>